<comment type="caution">
    <text evidence="2">The sequence shown here is derived from an EMBL/GenBank/DDBJ whole genome shotgun (WGS) entry which is preliminary data.</text>
</comment>
<dbReference type="Gene3D" id="3.40.50.1820">
    <property type="entry name" value="alpha/beta hydrolase"/>
    <property type="match status" value="1"/>
</dbReference>
<evidence type="ECO:0000259" key="1">
    <source>
        <dbReference type="Pfam" id="PF20434"/>
    </source>
</evidence>
<gene>
    <name evidence="2" type="ORF">ACFP1C_12550</name>
</gene>
<dbReference type="RefSeq" id="WP_125685337.1">
    <property type="nucleotide sequence ID" value="NZ_JBHSSI010000078.1"/>
</dbReference>
<protein>
    <submittedName>
        <fullName evidence="2">Subtype B tannase</fullName>
    </submittedName>
</protein>
<proteinExistence type="predicted"/>
<evidence type="ECO:0000313" key="3">
    <source>
        <dbReference type="Proteomes" id="UP001596283"/>
    </source>
</evidence>
<sequence>MTSPLRFDDTTYQSATTTVDGVAVTYRYFTGLTYVAQPVDDIQKLNVFVPEAYFNGQHVNGYNRVSAPIFMPNTVGGYMPGPRDYPRNSQPFSRGETILKALKQGYVVVSAGVRGRTQTNFQGEYIGKAPAFIVDMKAAVRYVKFNAGRLPGDPDKIITNGTSAGGATSALMGASGNADFFDTPLLALGAAPATDDVFAVSAYCPIHNLEHADAAYEWEFSGIYQWHRQKIRVVNNRRICTPVHGKLTPAERRLSPILKADFSGYLNELHLTDDIGRPLTLTPEGNGSFKDVIIAQLRQSAQEALTAGVDVTKYAGVTVVAGQVTDLNWDRYLRSITRMKGVPAFDTLDLSSPEADLFGSRLVAAKHFTPFAQDHTAVTSQLADADLVAAIDPLTYLLKPQSHIAQHWRIRHGAADRDTSFAIPMILATKLKNNGKDVDFTFPWATPHSGDYDLPELFSWIDNLCQPR</sequence>
<dbReference type="EMBL" id="JBHSSI010000078">
    <property type="protein sequence ID" value="MFC6261764.1"/>
    <property type="molecule type" value="Genomic_DNA"/>
</dbReference>
<dbReference type="InterPro" id="IPR029058">
    <property type="entry name" value="AB_hydrolase_fold"/>
</dbReference>
<dbReference type="SUPFAM" id="SSF53474">
    <property type="entry name" value="alpha/beta-Hydrolases"/>
    <property type="match status" value="1"/>
</dbReference>
<evidence type="ECO:0000313" key="2">
    <source>
        <dbReference type="EMBL" id="MFC6261764.1"/>
    </source>
</evidence>
<reference evidence="3" key="1">
    <citation type="journal article" date="2019" name="Int. J. Syst. Evol. Microbiol.">
        <title>The Global Catalogue of Microorganisms (GCM) 10K type strain sequencing project: providing services to taxonomists for standard genome sequencing and annotation.</title>
        <authorList>
            <consortium name="The Broad Institute Genomics Platform"/>
            <consortium name="The Broad Institute Genome Sequencing Center for Infectious Disease"/>
            <person name="Wu L."/>
            <person name="Ma J."/>
        </authorList>
    </citation>
    <scope>NUCLEOTIDE SEQUENCE [LARGE SCALE GENOMIC DNA]</scope>
    <source>
        <strain evidence="3">CCM 8908</strain>
    </source>
</reference>
<keyword evidence="3" id="KW-1185">Reference proteome</keyword>
<accession>A0ABW1TJG5</accession>
<name>A0ABW1TJG5_9LACO</name>
<dbReference type="Proteomes" id="UP001596283">
    <property type="component" value="Unassembled WGS sequence"/>
</dbReference>
<feature type="domain" description="BD-FAE-like" evidence="1">
    <location>
        <begin position="96"/>
        <end position="205"/>
    </location>
</feature>
<dbReference type="NCBIfam" id="NF041556">
    <property type="entry name" value="tannase_B"/>
    <property type="match status" value="1"/>
</dbReference>
<dbReference type="InterPro" id="IPR049492">
    <property type="entry name" value="BD-FAE-like_dom"/>
</dbReference>
<organism evidence="2 3">
    <name type="scientific">Levilactobacillus fujinensis</name>
    <dbReference type="NCBI Taxonomy" id="2486024"/>
    <lineage>
        <taxon>Bacteria</taxon>
        <taxon>Bacillati</taxon>
        <taxon>Bacillota</taxon>
        <taxon>Bacilli</taxon>
        <taxon>Lactobacillales</taxon>
        <taxon>Lactobacillaceae</taxon>
        <taxon>Levilactobacillus</taxon>
    </lineage>
</organism>
<dbReference type="InterPro" id="IPR048124">
    <property type="entry name" value="Tannase_B"/>
</dbReference>
<dbReference type="Pfam" id="PF20434">
    <property type="entry name" value="BD-FAE"/>
    <property type="match status" value="1"/>
</dbReference>